<evidence type="ECO:0000259" key="14">
    <source>
        <dbReference type="Pfam" id="PF04987"/>
    </source>
</evidence>
<sequence>MSHGTKKDRPVLRLLLIGLIFHLVYIGTVFDCYFTSPVVNGMQSYGLDRGPAKRLVLIVGPSLPYDVRNRGLHSRVADGLRADLLLSKQPFPTIPGSPETVAPHLRSVVERRGAFGVSHTHVPTESRPGHVALIGGMYEDVSAVTKGWKTNPVDFDSVFNRSSHTYSFGSPDILPMFAQGATPGKVDMWMFHEDEEDFTKDATALDTWVLNHVRDLFHNASTSMALNAQMRAEKTVFFLHLLGLDTTGHSYRPFSREYMNNIQVVDNIVRQTEQSFSEFYEDSETAFVFTADHGMSRIGNHGDGDPDNTQTPLIAWGKGIRGPLPDSNPSSHDDYSAPWDLTRLLRRDVEQADVAALMSTLIGIDWPVNSVGVVPDVDHTRPGYLLDVDGGKTQAEAALVNARVLLSHYRVKHARKREHTLFYKPYPYFSDGETYLSGQMKLSEIEHLIKRQQYDDARQASSKLIKHTLEGLRYLQTYDRTLIGAIVVVAYLGWIAYGASTILVPPSSTGITSRLQAIDLVAAVTLCAFWTLFILQKSRGSFYLYIIFPVYFWHQAIRRFGSNVDQLRKLVSTTHLSGLFVRGGLVVVTLEGMVLAYTHRSIWSIGFLIMGLAWPLFFWPNEVQARNKLLHRSWTISCLATAIFPLLDVNKKESIPTVLAGGVCMLVAGFYGAVRASREWRQLPRTQRISFQRAVGVQCGLLISSMIVTASTALRLRQKLGLPLLNQIAGWTILVIASGFPFLLRIEKPTPEARITTLFLGFSVCFVILSISSEGLFYCSYATTLFVWTEVETVLRAYRHRMILKEEDNKSEVGLASTIEAYRPQADDMRIAVFFLFFVQVAFFGTGNVASISSFYLEPVYRLVPIFSPFLMATLLIFKIIAPYIILSAFFALLNARLHLPPFSLFLVALTLTDVMTMTFFFKVTDTGSWLEIGQSISFFCVSSLLLVWSAGICAIGEILMAGTTMHVSNAKAKKEN</sequence>
<evidence type="ECO:0000256" key="1">
    <source>
        <dbReference type="ARBA" id="ARBA00004477"/>
    </source>
</evidence>
<gene>
    <name evidence="15" type="ORF">GFSPODELE1_LOCUS1814</name>
</gene>
<dbReference type="PANTHER" id="PTHR12250:SF0">
    <property type="entry name" value="GPI ETHANOLAMINE PHOSPHATE TRANSFERASE 1"/>
    <property type="match status" value="1"/>
</dbReference>
<keyword evidence="8 13" id="KW-0256">Endoplasmic reticulum</keyword>
<keyword evidence="5 13" id="KW-0337">GPI-anchor biosynthesis</keyword>
<evidence type="ECO:0000313" key="16">
    <source>
        <dbReference type="Proteomes" id="UP001497453"/>
    </source>
</evidence>
<accession>A0ABP1CT48</accession>
<keyword evidence="11" id="KW-0325">Glycoprotein</keyword>
<protein>
    <recommendedName>
        <fullName evidence="4 13">GPI ethanolamine phosphate transferase 1</fullName>
        <ecNumber evidence="13">2.-.-.-</ecNumber>
    </recommendedName>
</protein>
<reference evidence="16" key="1">
    <citation type="submission" date="2024-04" db="EMBL/GenBank/DDBJ databases">
        <authorList>
            <person name="Shaw F."/>
            <person name="Minotto A."/>
        </authorList>
    </citation>
    <scope>NUCLEOTIDE SEQUENCE [LARGE SCALE GENOMIC DNA]</scope>
</reference>
<keyword evidence="10 13" id="KW-0472">Membrane</keyword>
<feature type="transmembrane region" description="Helical" evidence="13">
    <location>
        <begin position="937"/>
        <end position="962"/>
    </location>
</feature>
<evidence type="ECO:0000256" key="6">
    <source>
        <dbReference type="ARBA" id="ARBA00022679"/>
    </source>
</evidence>
<evidence type="ECO:0000256" key="5">
    <source>
        <dbReference type="ARBA" id="ARBA00022502"/>
    </source>
</evidence>
<evidence type="ECO:0000256" key="2">
    <source>
        <dbReference type="ARBA" id="ARBA00004687"/>
    </source>
</evidence>
<comment type="subcellular location">
    <subcellularLocation>
        <location evidence="1 13">Endoplasmic reticulum membrane</location>
        <topology evidence="1 13">Multi-pass membrane protein</topology>
    </subcellularLocation>
</comment>
<feature type="transmembrane region" description="Helical" evidence="13">
    <location>
        <begin position="602"/>
        <end position="619"/>
    </location>
</feature>
<dbReference type="EC" id="2.-.-.-" evidence="13"/>
<comment type="similarity">
    <text evidence="3 13">Belongs to the PIGG/PIGN/PIGO family. PIGN subfamily.</text>
</comment>
<dbReference type="Gene3D" id="3.40.720.10">
    <property type="entry name" value="Alkaline Phosphatase, subunit A"/>
    <property type="match status" value="1"/>
</dbReference>
<dbReference type="InterPro" id="IPR002591">
    <property type="entry name" value="Phosphodiest/P_Trfase"/>
</dbReference>
<feature type="transmembrane region" description="Helical" evidence="13">
    <location>
        <begin position="869"/>
        <end position="893"/>
    </location>
</feature>
<feature type="transmembrane region" description="Helical" evidence="13">
    <location>
        <begin position="631"/>
        <end position="649"/>
    </location>
</feature>
<evidence type="ECO:0000256" key="4">
    <source>
        <dbReference type="ARBA" id="ARBA00020831"/>
    </source>
</evidence>
<dbReference type="InterPro" id="IPR037671">
    <property type="entry name" value="PIGN_N"/>
</dbReference>
<feature type="transmembrane region" description="Helical" evidence="13">
    <location>
        <begin position="579"/>
        <end position="596"/>
    </location>
</feature>
<feature type="transmembrane region" description="Helical" evidence="13">
    <location>
        <begin position="831"/>
        <end position="857"/>
    </location>
</feature>
<dbReference type="EMBL" id="OZ037953">
    <property type="protein sequence ID" value="CAL1697719.1"/>
    <property type="molecule type" value="Genomic_DNA"/>
</dbReference>
<feature type="transmembrane region" description="Helical" evidence="13">
    <location>
        <begin position="482"/>
        <end position="505"/>
    </location>
</feature>
<evidence type="ECO:0000256" key="12">
    <source>
        <dbReference type="ARBA" id="ARBA00024850"/>
    </source>
</evidence>
<feature type="transmembrane region" description="Helical" evidence="13">
    <location>
        <begin position="695"/>
        <end position="716"/>
    </location>
</feature>
<dbReference type="InterPro" id="IPR017850">
    <property type="entry name" value="Alkaline_phosphatase_core_sf"/>
</dbReference>
<keyword evidence="9 13" id="KW-1133">Transmembrane helix</keyword>
<feature type="transmembrane region" description="Helical" evidence="13">
    <location>
        <begin position="728"/>
        <end position="746"/>
    </location>
</feature>
<dbReference type="CDD" id="cd16020">
    <property type="entry name" value="GPI_EPT_1"/>
    <property type="match status" value="1"/>
</dbReference>
<evidence type="ECO:0000256" key="13">
    <source>
        <dbReference type="RuleBase" id="RU367138"/>
    </source>
</evidence>
<dbReference type="Pfam" id="PF01663">
    <property type="entry name" value="Phosphodiest"/>
    <property type="match status" value="1"/>
</dbReference>
<evidence type="ECO:0000256" key="11">
    <source>
        <dbReference type="ARBA" id="ARBA00023180"/>
    </source>
</evidence>
<evidence type="ECO:0000313" key="15">
    <source>
        <dbReference type="EMBL" id="CAL1697719.1"/>
    </source>
</evidence>
<keyword evidence="7 13" id="KW-0812">Transmembrane</keyword>
<comment type="function">
    <text evidence="12 13">Ethanolamine phosphate transferase involved in glycosylphosphatidylinositol-anchor biosynthesis. Transfers ethanolamine phosphate to the first alpha-1,4-linked mannose of the glycosylphosphatidylinositol precursor of GPI-anchor.</text>
</comment>
<dbReference type="Pfam" id="PF04987">
    <property type="entry name" value="PigN"/>
    <property type="match status" value="1"/>
</dbReference>
<evidence type="ECO:0000256" key="10">
    <source>
        <dbReference type="ARBA" id="ARBA00023136"/>
    </source>
</evidence>
<feature type="domain" description="GPI ethanolamine phosphate transferase 1 C-terminal" evidence="14">
    <location>
        <begin position="470"/>
        <end position="929"/>
    </location>
</feature>
<proteinExistence type="inferred from homology"/>
<evidence type="ECO:0000256" key="3">
    <source>
        <dbReference type="ARBA" id="ARBA00008400"/>
    </source>
</evidence>
<dbReference type="InterPro" id="IPR007070">
    <property type="entry name" value="GPI_EtnP_transferase_1"/>
</dbReference>
<evidence type="ECO:0000256" key="8">
    <source>
        <dbReference type="ARBA" id="ARBA00022824"/>
    </source>
</evidence>
<feature type="transmembrane region" description="Helical" evidence="13">
    <location>
        <begin position="517"/>
        <end position="536"/>
    </location>
</feature>
<evidence type="ECO:0000256" key="7">
    <source>
        <dbReference type="ARBA" id="ARBA00022692"/>
    </source>
</evidence>
<feature type="transmembrane region" description="Helical" evidence="13">
    <location>
        <begin position="655"/>
        <end position="674"/>
    </location>
</feature>
<evidence type="ECO:0000256" key="9">
    <source>
        <dbReference type="ARBA" id="ARBA00022989"/>
    </source>
</evidence>
<dbReference type="InterPro" id="IPR017852">
    <property type="entry name" value="GPI_EtnP_transferase_1_C"/>
</dbReference>
<dbReference type="PANTHER" id="PTHR12250">
    <property type="entry name" value="PHOSPHATIDYLINOSITOL GLYCAN, CLASS N"/>
    <property type="match status" value="1"/>
</dbReference>
<feature type="transmembrane region" description="Helical" evidence="13">
    <location>
        <begin position="905"/>
        <end position="925"/>
    </location>
</feature>
<organism evidence="15 16">
    <name type="scientific">Somion occarium</name>
    <dbReference type="NCBI Taxonomy" id="3059160"/>
    <lineage>
        <taxon>Eukaryota</taxon>
        <taxon>Fungi</taxon>
        <taxon>Dikarya</taxon>
        <taxon>Basidiomycota</taxon>
        <taxon>Agaricomycotina</taxon>
        <taxon>Agaricomycetes</taxon>
        <taxon>Polyporales</taxon>
        <taxon>Cerrenaceae</taxon>
        <taxon>Somion</taxon>
    </lineage>
</organism>
<comment type="pathway">
    <text evidence="2 13">Glycolipid biosynthesis; glycosylphosphatidylinositol-anchor biosynthesis.</text>
</comment>
<feature type="transmembrane region" description="Helical" evidence="13">
    <location>
        <begin position="542"/>
        <end position="558"/>
    </location>
</feature>
<feature type="transmembrane region" description="Helical" evidence="13">
    <location>
        <begin position="12"/>
        <end position="30"/>
    </location>
</feature>
<name>A0ABP1CT48_9APHY</name>
<keyword evidence="6 13" id="KW-0808">Transferase</keyword>
<dbReference type="SUPFAM" id="SSF53649">
    <property type="entry name" value="Alkaline phosphatase-like"/>
    <property type="match status" value="1"/>
</dbReference>
<dbReference type="Proteomes" id="UP001497453">
    <property type="component" value="Chromosome 10"/>
</dbReference>
<keyword evidence="16" id="KW-1185">Reference proteome</keyword>